<dbReference type="Pfam" id="PF03101">
    <property type="entry name" value="FAR1"/>
    <property type="match status" value="1"/>
</dbReference>
<proteinExistence type="predicted"/>
<dbReference type="InterPro" id="IPR004330">
    <property type="entry name" value="FAR1_DNA_bnd_dom"/>
</dbReference>
<dbReference type="GeneID" id="130470370"/>
<organism evidence="3 4">
    <name type="scientific">Spinacia oleracea</name>
    <name type="common">Spinach</name>
    <dbReference type="NCBI Taxonomy" id="3562"/>
    <lineage>
        <taxon>Eukaryota</taxon>
        <taxon>Viridiplantae</taxon>
        <taxon>Streptophyta</taxon>
        <taxon>Embryophyta</taxon>
        <taxon>Tracheophyta</taxon>
        <taxon>Spermatophyta</taxon>
        <taxon>Magnoliopsida</taxon>
        <taxon>eudicotyledons</taxon>
        <taxon>Gunneridae</taxon>
        <taxon>Pentapetalae</taxon>
        <taxon>Caryophyllales</taxon>
        <taxon>Chenopodiaceae</taxon>
        <taxon>Chenopodioideae</taxon>
        <taxon>Anserineae</taxon>
        <taxon>Spinacia</taxon>
    </lineage>
</organism>
<evidence type="ECO:0000256" key="1">
    <source>
        <dbReference type="SAM" id="MobiDB-lite"/>
    </source>
</evidence>
<protein>
    <submittedName>
        <fullName evidence="4">Uncharacterized protein isoform X2</fullName>
    </submittedName>
</protein>
<gene>
    <name evidence="4" type="primary">LOC130470370</name>
</gene>
<accession>A0ABM3RL78</accession>
<dbReference type="Proteomes" id="UP000813463">
    <property type="component" value="Chromosome 3"/>
</dbReference>
<feature type="compositionally biased region" description="Polar residues" evidence="1">
    <location>
        <begin position="7"/>
        <end position="18"/>
    </location>
</feature>
<feature type="region of interest" description="Disordered" evidence="1">
    <location>
        <begin position="1"/>
        <end position="56"/>
    </location>
</feature>
<evidence type="ECO:0000313" key="3">
    <source>
        <dbReference type="Proteomes" id="UP000813463"/>
    </source>
</evidence>
<dbReference type="RefSeq" id="XP_056696369.1">
    <property type="nucleotide sequence ID" value="XM_056840391.1"/>
</dbReference>
<reference evidence="3" key="1">
    <citation type="journal article" date="2021" name="Nat. Commun.">
        <title>Genomic analyses provide insights into spinach domestication and the genetic basis of agronomic traits.</title>
        <authorList>
            <person name="Cai X."/>
            <person name="Sun X."/>
            <person name="Xu C."/>
            <person name="Sun H."/>
            <person name="Wang X."/>
            <person name="Ge C."/>
            <person name="Zhang Z."/>
            <person name="Wang Q."/>
            <person name="Fei Z."/>
            <person name="Jiao C."/>
            <person name="Wang Q."/>
        </authorList>
    </citation>
    <scope>NUCLEOTIDE SEQUENCE [LARGE SCALE GENOMIC DNA]</scope>
    <source>
        <strain evidence="3">cv. Varoflay</strain>
    </source>
</reference>
<keyword evidence="3" id="KW-1185">Reference proteome</keyword>
<evidence type="ECO:0000259" key="2">
    <source>
        <dbReference type="Pfam" id="PF03101"/>
    </source>
</evidence>
<evidence type="ECO:0000313" key="4">
    <source>
        <dbReference type="RefSeq" id="XP_056696369.1"/>
    </source>
</evidence>
<sequence>MKERETLCNTMRESSSYTMREEGESSSNLQSTTREEGETSNLQSTMREERENSLNMQTTMRKERPIQFNFSNCEILIRGLLQFQKKFRAPTIIDLNNIPDSEIGGNQTLEQPAIQVVPDSTTEDTRSTGCSDVDVQGSLVGFTRKTFEEIYDLYKQHASVIGFSVRKHTTRYHTGTFNIIEKNYCCSAEGKTNSSEKKKKKKHR</sequence>
<name>A0ABM3RL78_SPIOL</name>
<reference evidence="4" key="2">
    <citation type="submission" date="2025-08" db="UniProtKB">
        <authorList>
            <consortium name="RefSeq"/>
        </authorList>
    </citation>
    <scope>IDENTIFICATION</scope>
    <source>
        <tissue evidence="4">Leaf</tissue>
    </source>
</reference>
<feature type="domain" description="FAR1" evidence="2">
    <location>
        <begin position="153"/>
        <end position="202"/>
    </location>
</feature>